<dbReference type="HOGENOM" id="CLU_782802_0_0_12"/>
<evidence type="ECO:0000313" key="3">
    <source>
        <dbReference type="Proteomes" id="UP000008466"/>
    </source>
</evidence>
<proteinExistence type="predicted"/>
<feature type="signal peptide" evidence="1">
    <location>
        <begin position="1"/>
        <end position="18"/>
    </location>
</feature>
<name>F0RZE1_SPHGB</name>
<sequence>MKVALVCLMLCPFSLLFGQQILNLSLVPQQGLYQAVHTYSNESFALQYELKANVRDESIQDRLVSAMYGAFSYTDSLWLSDYAFLSKRSWKALRYQRPGFSLALLDDGNQQKSAMLRAGSFSAFYLFGPKNIQSDEIECIWDRYLFGQNCIVHYTYEGNRAFFVLEGLWGEYRRLDFSTTLGLNLGPWTLQSQFRGQGYLKMRTVSIQVQHKGLEVQHTWTTSLGLAPIYSGQYQTMNLTLETKATYKQIRLLYEQSFAFDAQGSRACDREMQLFYSTAFMQVGLRFTGEPGPIVSFTSGSSNVVWQACSLAATFIFQRSWGSVRLVFHPSNGLTISYAYVLTSGLHSESLPQA</sequence>
<dbReference type="KEGG" id="sbu:SpiBuddy_1668"/>
<organism evidence="2 3">
    <name type="scientific">Sphaerochaeta globosa (strain ATCC BAA-1886 / DSM 22777 / Buddy)</name>
    <name type="common">Spirochaeta sp. (strain Buddy)</name>
    <dbReference type="NCBI Taxonomy" id="158189"/>
    <lineage>
        <taxon>Bacteria</taxon>
        <taxon>Pseudomonadati</taxon>
        <taxon>Spirochaetota</taxon>
        <taxon>Spirochaetia</taxon>
        <taxon>Spirochaetales</taxon>
        <taxon>Sphaerochaetaceae</taxon>
        <taxon>Sphaerochaeta</taxon>
    </lineage>
</organism>
<accession>F0RZE1</accession>
<feature type="chain" id="PRO_5003255730" evidence="1">
    <location>
        <begin position="19"/>
        <end position="354"/>
    </location>
</feature>
<keyword evidence="3" id="KW-1185">Reference proteome</keyword>
<gene>
    <name evidence="2" type="ordered locus">SpiBuddy_1668</name>
</gene>
<dbReference type="EMBL" id="CP002541">
    <property type="protein sequence ID" value="ADY13493.1"/>
    <property type="molecule type" value="Genomic_DNA"/>
</dbReference>
<keyword evidence="1" id="KW-0732">Signal</keyword>
<dbReference type="Proteomes" id="UP000008466">
    <property type="component" value="Chromosome"/>
</dbReference>
<evidence type="ECO:0000313" key="2">
    <source>
        <dbReference type="EMBL" id="ADY13493.1"/>
    </source>
</evidence>
<protein>
    <submittedName>
        <fullName evidence="2">Uncharacterized protein</fullName>
    </submittedName>
</protein>
<dbReference type="RefSeq" id="WP_013607343.1">
    <property type="nucleotide sequence ID" value="NC_015152.1"/>
</dbReference>
<evidence type="ECO:0000256" key="1">
    <source>
        <dbReference type="SAM" id="SignalP"/>
    </source>
</evidence>
<reference evidence="3" key="1">
    <citation type="submission" date="2011-02" db="EMBL/GenBank/DDBJ databases">
        <title>Complete sequence of Spirochaeta sp. Buddy.</title>
        <authorList>
            <person name="Lucas S."/>
            <person name="Copeland A."/>
            <person name="Lapidus A."/>
            <person name="Cheng J.-F."/>
            <person name="Goodwin L."/>
            <person name="Pitluck S."/>
            <person name="Zeytun A."/>
            <person name="Detter J.C."/>
            <person name="Han C."/>
            <person name="Tapia R."/>
            <person name="Land M."/>
            <person name="Hauser L."/>
            <person name="Kyrpides N."/>
            <person name="Ivanova N."/>
            <person name="Mikhailova N."/>
            <person name="Pagani I."/>
            <person name="Ritalahti K.M."/>
            <person name="Loeffler F.E."/>
            <person name="Woyke T."/>
        </authorList>
    </citation>
    <scope>NUCLEOTIDE SEQUENCE [LARGE SCALE GENOMIC DNA]</scope>
    <source>
        <strain evidence="3">ATCC BAA-1886 / DSM 22777 / Buddy</strain>
    </source>
</reference>
<dbReference type="AlphaFoldDB" id="F0RZE1"/>